<proteinExistence type="predicted"/>
<organism evidence="2 3">
    <name type="scientific">Blastococcus deserti</name>
    <dbReference type="NCBI Taxonomy" id="2259033"/>
    <lineage>
        <taxon>Bacteria</taxon>
        <taxon>Bacillati</taxon>
        <taxon>Actinomycetota</taxon>
        <taxon>Actinomycetes</taxon>
        <taxon>Geodermatophilales</taxon>
        <taxon>Geodermatophilaceae</taxon>
        <taxon>Blastococcus</taxon>
    </lineage>
</organism>
<comment type="caution">
    <text evidence="2">The sequence shown here is derived from an EMBL/GenBank/DDBJ whole genome shotgun (WGS) entry which is preliminary data.</text>
</comment>
<protein>
    <recommendedName>
        <fullName evidence="4">Poly(3-hydroxyalkanoate) polymerase subunit PhaE</fullName>
    </recommendedName>
</protein>
<gene>
    <name evidence="2" type="ORF">ACFSHS_03000</name>
</gene>
<name>A0ABW4X7D3_9ACTN</name>
<keyword evidence="3" id="KW-1185">Reference proteome</keyword>
<feature type="region of interest" description="Disordered" evidence="1">
    <location>
        <begin position="98"/>
        <end position="148"/>
    </location>
</feature>
<dbReference type="RefSeq" id="WP_376871528.1">
    <property type="nucleotide sequence ID" value="NZ_JBHUHP010000001.1"/>
</dbReference>
<evidence type="ECO:0000313" key="2">
    <source>
        <dbReference type="EMBL" id="MFD2090533.1"/>
    </source>
</evidence>
<dbReference type="EMBL" id="JBHUHP010000001">
    <property type="protein sequence ID" value="MFD2090533.1"/>
    <property type="molecule type" value="Genomic_DNA"/>
</dbReference>
<evidence type="ECO:0000313" key="3">
    <source>
        <dbReference type="Proteomes" id="UP001597402"/>
    </source>
</evidence>
<dbReference type="Proteomes" id="UP001597402">
    <property type="component" value="Unassembled WGS sequence"/>
</dbReference>
<accession>A0ABW4X7D3</accession>
<reference evidence="3" key="1">
    <citation type="journal article" date="2019" name="Int. J. Syst. Evol. Microbiol.">
        <title>The Global Catalogue of Microorganisms (GCM) 10K type strain sequencing project: providing services to taxonomists for standard genome sequencing and annotation.</title>
        <authorList>
            <consortium name="The Broad Institute Genomics Platform"/>
            <consortium name="The Broad Institute Genome Sequencing Center for Infectious Disease"/>
            <person name="Wu L."/>
            <person name="Ma J."/>
        </authorList>
    </citation>
    <scope>NUCLEOTIDE SEQUENCE [LARGE SCALE GENOMIC DNA]</scope>
    <source>
        <strain evidence="3">JCM 3338</strain>
    </source>
</reference>
<feature type="compositionally biased region" description="Basic and acidic residues" evidence="1">
    <location>
        <begin position="98"/>
        <end position="111"/>
    </location>
</feature>
<evidence type="ECO:0000256" key="1">
    <source>
        <dbReference type="SAM" id="MobiDB-lite"/>
    </source>
</evidence>
<sequence>MTPPTGPRKPAPPPPLWRQAFDAAERAIAPRAEELVRTPYFSVGTALARRARNLAGRSVQELSARAWHLLNLPAGSDISRLRAQIGSLDREVRRLSLQLESERRRAARPDRTSTTGPTPEDSDADGSQPADGARPRPARRRAQRPARP</sequence>
<feature type="compositionally biased region" description="Basic residues" evidence="1">
    <location>
        <begin position="136"/>
        <end position="148"/>
    </location>
</feature>
<evidence type="ECO:0008006" key="4">
    <source>
        <dbReference type="Google" id="ProtNLM"/>
    </source>
</evidence>